<proteinExistence type="predicted"/>
<sequence length="104" mass="12167">MAQTLLANGRSSCRSTTGLQNENPHKSLKEFHMVCLNMKPQDVIEDQIKLRDFPFSLADFAKEWLFYLPFRSITTLVDLSRLFINRFFPKSRATELRMEIVGIR</sequence>
<keyword evidence="3" id="KW-1185">Reference proteome</keyword>
<dbReference type="PANTHER" id="PTHR33223">
    <property type="entry name" value="CCHC-TYPE DOMAIN-CONTAINING PROTEIN"/>
    <property type="match status" value="1"/>
</dbReference>
<evidence type="ECO:0000256" key="1">
    <source>
        <dbReference type="SAM" id="MobiDB-lite"/>
    </source>
</evidence>
<name>A0A5B6WH73_9ROSI</name>
<accession>A0A5B6WH73</accession>
<evidence type="ECO:0000313" key="3">
    <source>
        <dbReference type="Proteomes" id="UP000325315"/>
    </source>
</evidence>
<dbReference type="EMBL" id="SMMG02000003">
    <property type="protein sequence ID" value="KAA3481139.1"/>
    <property type="molecule type" value="Genomic_DNA"/>
</dbReference>
<evidence type="ECO:0000313" key="2">
    <source>
        <dbReference type="EMBL" id="KAA3481139.1"/>
    </source>
</evidence>
<feature type="region of interest" description="Disordered" evidence="1">
    <location>
        <begin position="1"/>
        <end position="24"/>
    </location>
</feature>
<protein>
    <submittedName>
        <fullName evidence="2">Copia protein</fullName>
    </submittedName>
</protein>
<organism evidence="2 3">
    <name type="scientific">Gossypium australe</name>
    <dbReference type="NCBI Taxonomy" id="47621"/>
    <lineage>
        <taxon>Eukaryota</taxon>
        <taxon>Viridiplantae</taxon>
        <taxon>Streptophyta</taxon>
        <taxon>Embryophyta</taxon>
        <taxon>Tracheophyta</taxon>
        <taxon>Spermatophyta</taxon>
        <taxon>Magnoliopsida</taxon>
        <taxon>eudicotyledons</taxon>
        <taxon>Gunneridae</taxon>
        <taxon>Pentapetalae</taxon>
        <taxon>rosids</taxon>
        <taxon>malvids</taxon>
        <taxon>Malvales</taxon>
        <taxon>Malvaceae</taxon>
        <taxon>Malvoideae</taxon>
        <taxon>Gossypium</taxon>
    </lineage>
</organism>
<feature type="compositionally biased region" description="Polar residues" evidence="1">
    <location>
        <begin position="1"/>
        <end position="22"/>
    </location>
</feature>
<dbReference type="Proteomes" id="UP000325315">
    <property type="component" value="Unassembled WGS sequence"/>
</dbReference>
<gene>
    <name evidence="2" type="ORF">EPI10_021531</name>
</gene>
<reference evidence="3" key="1">
    <citation type="journal article" date="2019" name="Plant Biotechnol. J.">
        <title>Genome sequencing of the Australian wild diploid species Gossypium australe highlights disease resistance and delayed gland morphogenesis.</title>
        <authorList>
            <person name="Cai Y."/>
            <person name="Cai X."/>
            <person name="Wang Q."/>
            <person name="Wang P."/>
            <person name="Zhang Y."/>
            <person name="Cai C."/>
            <person name="Xu Y."/>
            <person name="Wang K."/>
            <person name="Zhou Z."/>
            <person name="Wang C."/>
            <person name="Geng S."/>
            <person name="Li B."/>
            <person name="Dong Q."/>
            <person name="Hou Y."/>
            <person name="Wang H."/>
            <person name="Ai P."/>
            <person name="Liu Z."/>
            <person name="Yi F."/>
            <person name="Sun M."/>
            <person name="An G."/>
            <person name="Cheng J."/>
            <person name="Zhang Y."/>
            <person name="Shi Q."/>
            <person name="Xie Y."/>
            <person name="Shi X."/>
            <person name="Chang Y."/>
            <person name="Huang F."/>
            <person name="Chen Y."/>
            <person name="Hong S."/>
            <person name="Mi L."/>
            <person name="Sun Q."/>
            <person name="Zhang L."/>
            <person name="Zhou B."/>
            <person name="Peng R."/>
            <person name="Zhang X."/>
            <person name="Liu F."/>
        </authorList>
    </citation>
    <scope>NUCLEOTIDE SEQUENCE [LARGE SCALE GENOMIC DNA]</scope>
    <source>
        <strain evidence="3">cv. PA1801</strain>
    </source>
</reference>
<comment type="caution">
    <text evidence="2">The sequence shown here is derived from an EMBL/GenBank/DDBJ whole genome shotgun (WGS) entry which is preliminary data.</text>
</comment>
<dbReference type="OrthoDB" id="999762at2759"/>
<dbReference type="PANTHER" id="PTHR33223:SF11">
    <property type="entry name" value="ELEMENT PROTEIN, PUTATIVE-RELATED"/>
    <property type="match status" value="1"/>
</dbReference>
<dbReference type="AlphaFoldDB" id="A0A5B6WH73"/>